<gene>
    <name evidence="2" type="ORF">METZ01_LOCUS124085</name>
</gene>
<dbReference type="Gene3D" id="1.10.3910.10">
    <property type="entry name" value="SP0561-like"/>
    <property type="match status" value="1"/>
</dbReference>
<dbReference type="EMBL" id="UINC01017245">
    <property type="protein sequence ID" value="SVA71231.1"/>
    <property type="molecule type" value="Genomic_DNA"/>
</dbReference>
<dbReference type="Gene3D" id="3.40.250.10">
    <property type="entry name" value="Rhodanese-like domain"/>
    <property type="match status" value="1"/>
</dbReference>
<dbReference type="PROSITE" id="PS50206">
    <property type="entry name" value="RHODANESE_3"/>
    <property type="match status" value="1"/>
</dbReference>
<dbReference type="CDD" id="cd00158">
    <property type="entry name" value="RHOD"/>
    <property type="match status" value="1"/>
</dbReference>
<feature type="non-terminal residue" evidence="2">
    <location>
        <position position="155"/>
    </location>
</feature>
<dbReference type="InterPro" id="IPR001763">
    <property type="entry name" value="Rhodanese-like_dom"/>
</dbReference>
<sequence>MNETITGDSPMQAVLQVFPGAQRALFRKYHIGGCSSCGFQPDETLAEVCERNGQLPVADVLEQVRQSHEEDARILIEPSDLAKRLEAGEDIRLVDIRSREEFEAVHIESSVLLTQPLMQEILGTWDNDQRFVVIDHQGKKGLDAAAYYLGHGMPN</sequence>
<name>A0A381Y3I9_9ZZZZ</name>
<evidence type="ECO:0000259" key="1">
    <source>
        <dbReference type="PROSITE" id="PS50206"/>
    </source>
</evidence>
<dbReference type="InterPro" id="IPR036873">
    <property type="entry name" value="Rhodanese-like_dom_sf"/>
</dbReference>
<dbReference type="AlphaFoldDB" id="A0A381Y3I9"/>
<accession>A0A381Y3I9</accession>
<proteinExistence type="predicted"/>
<evidence type="ECO:0000313" key="2">
    <source>
        <dbReference type="EMBL" id="SVA71231.1"/>
    </source>
</evidence>
<dbReference type="InterPro" id="IPR038062">
    <property type="entry name" value="ScdA-like_N_sf"/>
</dbReference>
<dbReference type="Pfam" id="PF00581">
    <property type="entry name" value="Rhodanese"/>
    <property type="match status" value="1"/>
</dbReference>
<dbReference type="SUPFAM" id="SSF52821">
    <property type="entry name" value="Rhodanese/Cell cycle control phosphatase"/>
    <property type="match status" value="1"/>
</dbReference>
<reference evidence="2" key="1">
    <citation type="submission" date="2018-05" db="EMBL/GenBank/DDBJ databases">
        <authorList>
            <person name="Lanie J.A."/>
            <person name="Ng W.-L."/>
            <person name="Kazmierczak K.M."/>
            <person name="Andrzejewski T.M."/>
            <person name="Davidsen T.M."/>
            <person name="Wayne K.J."/>
            <person name="Tettelin H."/>
            <person name="Glass J.I."/>
            <person name="Rusch D."/>
            <person name="Podicherti R."/>
            <person name="Tsui H.-C.T."/>
            <person name="Winkler M.E."/>
        </authorList>
    </citation>
    <scope>NUCLEOTIDE SEQUENCE</scope>
</reference>
<feature type="domain" description="Rhodanese" evidence="1">
    <location>
        <begin position="87"/>
        <end position="147"/>
    </location>
</feature>
<organism evidence="2">
    <name type="scientific">marine metagenome</name>
    <dbReference type="NCBI Taxonomy" id="408172"/>
    <lineage>
        <taxon>unclassified sequences</taxon>
        <taxon>metagenomes</taxon>
        <taxon>ecological metagenomes</taxon>
    </lineage>
</organism>
<protein>
    <recommendedName>
        <fullName evidence="1">Rhodanese domain-containing protein</fullName>
    </recommendedName>
</protein>